<dbReference type="Pfam" id="PF00512">
    <property type="entry name" value="HisKA"/>
    <property type="match status" value="1"/>
</dbReference>
<organism evidence="17 18">
    <name type="scientific">Candidatus Limivivens merdigallinarum</name>
    <dbReference type="NCBI Taxonomy" id="2840859"/>
    <lineage>
        <taxon>Bacteria</taxon>
        <taxon>Bacillati</taxon>
        <taxon>Bacillota</taxon>
        <taxon>Clostridia</taxon>
        <taxon>Lachnospirales</taxon>
        <taxon>Lachnospiraceae</taxon>
        <taxon>Lachnospiraceae incertae sedis</taxon>
        <taxon>Candidatus Limivivens</taxon>
    </lineage>
</organism>
<dbReference type="EMBL" id="DVFT01000155">
    <property type="protein sequence ID" value="HIQ96974.1"/>
    <property type="molecule type" value="Genomic_DNA"/>
</dbReference>
<comment type="subcellular location">
    <subcellularLocation>
        <location evidence="2">Cell membrane</location>
        <topology evidence="2">Multi-pass membrane protein</topology>
    </subcellularLocation>
</comment>
<dbReference type="InterPro" id="IPR005467">
    <property type="entry name" value="His_kinase_dom"/>
</dbReference>
<evidence type="ECO:0000256" key="4">
    <source>
        <dbReference type="ARBA" id="ARBA00022475"/>
    </source>
</evidence>
<evidence type="ECO:0000256" key="1">
    <source>
        <dbReference type="ARBA" id="ARBA00000085"/>
    </source>
</evidence>
<evidence type="ECO:0000259" key="15">
    <source>
        <dbReference type="PROSITE" id="PS50109"/>
    </source>
</evidence>
<dbReference type="CDD" id="cd00075">
    <property type="entry name" value="HATPase"/>
    <property type="match status" value="1"/>
</dbReference>
<dbReference type="GO" id="GO:0000155">
    <property type="term" value="F:phosphorelay sensor kinase activity"/>
    <property type="evidence" value="ECO:0007669"/>
    <property type="project" value="InterPro"/>
</dbReference>
<dbReference type="InterPro" id="IPR003660">
    <property type="entry name" value="HAMP_dom"/>
</dbReference>
<proteinExistence type="predicted"/>
<dbReference type="Gene3D" id="6.10.340.10">
    <property type="match status" value="1"/>
</dbReference>
<dbReference type="GO" id="GO:0005886">
    <property type="term" value="C:plasma membrane"/>
    <property type="evidence" value="ECO:0007669"/>
    <property type="project" value="UniProtKB-SubCell"/>
</dbReference>
<evidence type="ECO:0000256" key="8">
    <source>
        <dbReference type="ARBA" id="ARBA00022741"/>
    </source>
</evidence>
<dbReference type="CDD" id="cd00082">
    <property type="entry name" value="HisKA"/>
    <property type="match status" value="1"/>
</dbReference>
<keyword evidence="4" id="KW-1003">Cell membrane</keyword>
<gene>
    <name evidence="17" type="ORF">IAB26_10465</name>
</gene>
<feature type="domain" description="HAMP" evidence="16">
    <location>
        <begin position="187"/>
        <end position="239"/>
    </location>
</feature>
<keyword evidence="8" id="KW-0547">Nucleotide-binding</keyword>
<evidence type="ECO:0000256" key="10">
    <source>
        <dbReference type="ARBA" id="ARBA00022840"/>
    </source>
</evidence>
<keyword evidence="9 17" id="KW-0418">Kinase</keyword>
<dbReference type="CDD" id="cd06225">
    <property type="entry name" value="HAMP"/>
    <property type="match status" value="1"/>
</dbReference>
<dbReference type="InterPro" id="IPR036890">
    <property type="entry name" value="HATPase_C_sf"/>
</dbReference>
<feature type="transmembrane region" description="Helical" evidence="14">
    <location>
        <begin position="156"/>
        <end position="178"/>
    </location>
</feature>
<dbReference type="EC" id="2.7.13.3" evidence="3"/>
<dbReference type="SMART" id="SM00388">
    <property type="entry name" value="HisKA"/>
    <property type="match status" value="1"/>
</dbReference>
<evidence type="ECO:0000256" key="9">
    <source>
        <dbReference type="ARBA" id="ARBA00022777"/>
    </source>
</evidence>
<dbReference type="InterPro" id="IPR036097">
    <property type="entry name" value="HisK_dim/P_sf"/>
</dbReference>
<name>A0A9D0ZWC1_9FIRM</name>
<evidence type="ECO:0000256" key="14">
    <source>
        <dbReference type="SAM" id="Phobius"/>
    </source>
</evidence>
<dbReference type="PANTHER" id="PTHR45528">
    <property type="entry name" value="SENSOR HISTIDINE KINASE CPXA"/>
    <property type="match status" value="1"/>
</dbReference>
<dbReference type="PANTHER" id="PTHR45528:SF1">
    <property type="entry name" value="SENSOR HISTIDINE KINASE CPXA"/>
    <property type="match status" value="1"/>
</dbReference>
<dbReference type="PROSITE" id="PS50885">
    <property type="entry name" value="HAMP"/>
    <property type="match status" value="1"/>
</dbReference>
<dbReference type="GO" id="GO:0005524">
    <property type="term" value="F:ATP binding"/>
    <property type="evidence" value="ECO:0007669"/>
    <property type="project" value="UniProtKB-KW"/>
</dbReference>
<evidence type="ECO:0000256" key="5">
    <source>
        <dbReference type="ARBA" id="ARBA00022553"/>
    </source>
</evidence>
<keyword evidence="11 14" id="KW-1133">Transmembrane helix</keyword>
<reference evidence="17" key="2">
    <citation type="journal article" date="2021" name="PeerJ">
        <title>Extensive microbial diversity within the chicken gut microbiome revealed by metagenomics and culture.</title>
        <authorList>
            <person name="Gilroy R."/>
            <person name="Ravi A."/>
            <person name="Getino M."/>
            <person name="Pursley I."/>
            <person name="Horton D.L."/>
            <person name="Alikhan N.F."/>
            <person name="Baker D."/>
            <person name="Gharbi K."/>
            <person name="Hall N."/>
            <person name="Watson M."/>
            <person name="Adriaenssens E.M."/>
            <person name="Foster-Nyarko E."/>
            <person name="Jarju S."/>
            <person name="Secka A."/>
            <person name="Antonio M."/>
            <person name="Oren A."/>
            <person name="Chaudhuri R.R."/>
            <person name="La Ragione R."/>
            <person name="Hildebrand F."/>
            <person name="Pallen M.J."/>
        </authorList>
    </citation>
    <scope>NUCLEOTIDE SEQUENCE</scope>
    <source>
        <strain evidence="17">ChiSjej3B21-11622</strain>
    </source>
</reference>
<keyword evidence="7 14" id="KW-0812">Transmembrane</keyword>
<feature type="domain" description="Histidine kinase" evidence="15">
    <location>
        <begin position="254"/>
        <end position="470"/>
    </location>
</feature>
<protein>
    <recommendedName>
        <fullName evidence="3">histidine kinase</fullName>
        <ecNumber evidence="3">2.7.13.3</ecNumber>
    </recommendedName>
</protein>
<evidence type="ECO:0000256" key="7">
    <source>
        <dbReference type="ARBA" id="ARBA00022692"/>
    </source>
</evidence>
<comment type="catalytic activity">
    <reaction evidence="1">
        <text>ATP + protein L-histidine = ADP + protein N-phospho-L-histidine.</text>
        <dbReference type="EC" id="2.7.13.3"/>
    </reaction>
</comment>
<dbReference type="AlphaFoldDB" id="A0A9D0ZWC1"/>
<dbReference type="SUPFAM" id="SSF55874">
    <property type="entry name" value="ATPase domain of HSP90 chaperone/DNA topoisomerase II/histidine kinase"/>
    <property type="match status" value="1"/>
</dbReference>
<keyword evidence="13 14" id="KW-0472">Membrane</keyword>
<dbReference type="SUPFAM" id="SSF47384">
    <property type="entry name" value="Homodimeric domain of signal transducing histidine kinase"/>
    <property type="match status" value="1"/>
</dbReference>
<accession>A0A9D0ZWC1</accession>
<dbReference type="SMART" id="SM00304">
    <property type="entry name" value="HAMP"/>
    <property type="match status" value="1"/>
</dbReference>
<dbReference type="SUPFAM" id="SSF158472">
    <property type="entry name" value="HAMP domain-like"/>
    <property type="match status" value="1"/>
</dbReference>
<comment type="caution">
    <text evidence="17">The sequence shown here is derived from an EMBL/GenBank/DDBJ whole genome shotgun (WGS) entry which is preliminary data.</text>
</comment>
<evidence type="ECO:0000256" key="12">
    <source>
        <dbReference type="ARBA" id="ARBA00023012"/>
    </source>
</evidence>
<dbReference type="Pfam" id="PF02518">
    <property type="entry name" value="HATPase_c"/>
    <property type="match status" value="1"/>
</dbReference>
<dbReference type="InterPro" id="IPR004358">
    <property type="entry name" value="Sig_transdc_His_kin-like_C"/>
</dbReference>
<dbReference type="Gene3D" id="3.30.565.10">
    <property type="entry name" value="Histidine kinase-like ATPase, C-terminal domain"/>
    <property type="match status" value="1"/>
</dbReference>
<evidence type="ECO:0000256" key="2">
    <source>
        <dbReference type="ARBA" id="ARBA00004651"/>
    </source>
</evidence>
<evidence type="ECO:0000313" key="18">
    <source>
        <dbReference type="Proteomes" id="UP000886886"/>
    </source>
</evidence>
<keyword evidence="12" id="KW-0902">Two-component regulatory system</keyword>
<dbReference type="InterPro" id="IPR003661">
    <property type="entry name" value="HisK_dim/P_dom"/>
</dbReference>
<evidence type="ECO:0000256" key="6">
    <source>
        <dbReference type="ARBA" id="ARBA00022679"/>
    </source>
</evidence>
<evidence type="ECO:0000256" key="3">
    <source>
        <dbReference type="ARBA" id="ARBA00012438"/>
    </source>
</evidence>
<evidence type="ECO:0000259" key="16">
    <source>
        <dbReference type="PROSITE" id="PS50885"/>
    </source>
</evidence>
<dbReference type="PRINTS" id="PR00344">
    <property type="entry name" value="BCTRLSENSOR"/>
</dbReference>
<evidence type="ECO:0000256" key="13">
    <source>
        <dbReference type="ARBA" id="ARBA00023136"/>
    </source>
</evidence>
<dbReference type="InterPro" id="IPR003594">
    <property type="entry name" value="HATPase_dom"/>
</dbReference>
<keyword evidence="10" id="KW-0067">ATP-binding</keyword>
<dbReference type="Proteomes" id="UP000886886">
    <property type="component" value="Unassembled WGS sequence"/>
</dbReference>
<evidence type="ECO:0000313" key="17">
    <source>
        <dbReference type="EMBL" id="HIQ96974.1"/>
    </source>
</evidence>
<dbReference type="Pfam" id="PF00672">
    <property type="entry name" value="HAMP"/>
    <property type="match status" value="1"/>
</dbReference>
<dbReference type="SMART" id="SM00387">
    <property type="entry name" value="HATPase_c"/>
    <property type="match status" value="1"/>
</dbReference>
<dbReference type="Gene3D" id="1.10.287.130">
    <property type="match status" value="1"/>
</dbReference>
<sequence length="477" mass="53938">MSLKKRMFRSNMMILSAALCALMLIILAVFGLFEDSLERQLYVISQTRIDGNAEEVASLMEQPGMQSPEALSDMVEQYGYRTAVITDGKVLSGDDGEEMQELTAYFETDGSVGTTEVVAFRKATVVAKLLEGGQGYLVAVHFPGEKELVASLNQSFYAFLGMLFLAGAGGIVCLLILASHFTKKMNRMVMEPLELLTLGAERIKNGNLKEDILYQGEAEFEHVCQTFNDMQHTILEDQEQRAKTERARIDMVTGISHDLRTPLTSIRGYIKGVLDGVADTEEKKKMYLRTAYGSTEEMNILLQKLFDFSKMESGQMPFHMVKADLAEYVASYVAEKEAVLDPQALNFHLEVKAEWIPEISMDVEQVRRILDNLLENSQKYAMVTPVEVELSVEETKEAVLLSWKDNGKGVPEEKLPRLFERFYRCDEARQEKGSGVGLYVVNYIMERHHGRVTAENDGGLRIRMYFPKEDFKIKSRI</sequence>
<keyword evidence="6" id="KW-0808">Transferase</keyword>
<reference evidence="17" key="1">
    <citation type="submission" date="2020-10" db="EMBL/GenBank/DDBJ databases">
        <authorList>
            <person name="Gilroy R."/>
        </authorList>
    </citation>
    <scope>NUCLEOTIDE SEQUENCE</scope>
    <source>
        <strain evidence="17">ChiSjej3B21-11622</strain>
    </source>
</reference>
<keyword evidence="5" id="KW-0597">Phosphoprotein</keyword>
<dbReference type="InterPro" id="IPR050398">
    <property type="entry name" value="HssS/ArlS-like"/>
</dbReference>
<dbReference type="PROSITE" id="PS50109">
    <property type="entry name" value="HIS_KIN"/>
    <property type="match status" value="1"/>
</dbReference>
<evidence type="ECO:0000256" key="11">
    <source>
        <dbReference type="ARBA" id="ARBA00022989"/>
    </source>
</evidence>